<dbReference type="InterPro" id="IPR016036">
    <property type="entry name" value="Malonyl_transacylase_ACP-bd"/>
</dbReference>
<dbReference type="AlphaFoldDB" id="A0A820H1U1"/>
<dbReference type="SUPFAM" id="SSF53901">
    <property type="entry name" value="Thiolase-like"/>
    <property type="match status" value="1"/>
</dbReference>
<feature type="non-terminal residue" evidence="3">
    <location>
        <position position="492"/>
    </location>
</feature>
<dbReference type="InterPro" id="IPR014043">
    <property type="entry name" value="Acyl_transferase_dom"/>
</dbReference>
<dbReference type="InterPro" id="IPR050444">
    <property type="entry name" value="Polyketide_Synthase"/>
</dbReference>
<dbReference type="SUPFAM" id="SSF52151">
    <property type="entry name" value="FabD/lysophospholipase-like"/>
    <property type="match status" value="1"/>
</dbReference>
<dbReference type="Pfam" id="PF16197">
    <property type="entry name" value="KAsynt_C_assoc"/>
    <property type="match status" value="1"/>
</dbReference>
<dbReference type="InterPro" id="IPR016035">
    <property type="entry name" value="Acyl_Trfase/lysoPLipase"/>
</dbReference>
<sequence>PLLIGSVKSNLGHTEGAAGVASLIKVAMCMYHRTIPPSMQFTSLNPKIEAQRYNLHVVQHCVPFPPHNIGEPIAIGINSFGMGGSTAHAIVEEYQPIITPIINEHTYDHHNENQRENKQYFIFIFSTKSRQSLNDQLIQFNRWLKTKPLNDIDDDQAFLQRISQQLLLKRTISYQHLAIFVFLNQQQLYEQINAFLTEQTLAGFSIVSRPTKPLAQKICFVFSGQGPQWWAMGRQLYESEPLFKKWINLIDEEMTKINNGEWKLLEELIEKKNEEESRISDTNIAQPTLFAIQVALAALFVSWNIYPSAIISHSAGDQAAAFVAGRLTLEEAVRVVYHRSRLQNRNTRQGGRMLAVSMSEEEVKEKLLKGIEHLVCIAVVNSPRSVTLSGDEKTIDELQQILTKFHPNVFKARLRIENAFHSHQMDRFDIEKEMLSSLKDIGGLPLVDPQHMFHPKCAQAYLYSSVVGGRLSDETPVDARYWWSNVRQCVRS</sequence>
<evidence type="ECO:0000256" key="1">
    <source>
        <dbReference type="ARBA" id="ARBA00022679"/>
    </source>
</evidence>
<dbReference type="InterPro" id="IPR001227">
    <property type="entry name" value="Ac_transferase_dom_sf"/>
</dbReference>
<feature type="domain" description="Ketosynthase family 3 (KS3)" evidence="2">
    <location>
        <begin position="1"/>
        <end position="93"/>
    </location>
</feature>
<dbReference type="InterPro" id="IPR020841">
    <property type="entry name" value="PKS_Beta-ketoAc_synthase_dom"/>
</dbReference>
<dbReference type="UniPathway" id="UPA00094"/>
<protein>
    <recommendedName>
        <fullName evidence="2">Ketosynthase family 3 (KS3) domain-containing protein</fullName>
    </recommendedName>
</protein>
<dbReference type="InterPro" id="IPR032821">
    <property type="entry name" value="PKS_assoc"/>
</dbReference>
<dbReference type="InterPro" id="IPR016039">
    <property type="entry name" value="Thiolase-like"/>
</dbReference>
<dbReference type="PROSITE" id="PS52004">
    <property type="entry name" value="KS3_2"/>
    <property type="match status" value="1"/>
</dbReference>
<evidence type="ECO:0000313" key="4">
    <source>
        <dbReference type="Proteomes" id="UP000663868"/>
    </source>
</evidence>
<dbReference type="GO" id="GO:0006633">
    <property type="term" value="P:fatty acid biosynthetic process"/>
    <property type="evidence" value="ECO:0007669"/>
    <property type="project" value="UniProtKB-UniPathway"/>
</dbReference>
<evidence type="ECO:0000259" key="2">
    <source>
        <dbReference type="PROSITE" id="PS52004"/>
    </source>
</evidence>
<dbReference type="GO" id="GO:0016746">
    <property type="term" value="F:acyltransferase activity"/>
    <property type="evidence" value="ECO:0007669"/>
    <property type="project" value="InterPro"/>
</dbReference>
<dbReference type="Gene3D" id="3.40.47.10">
    <property type="match status" value="1"/>
</dbReference>
<dbReference type="PANTHER" id="PTHR45681">
    <property type="entry name" value="POLYKETIDE SYNTHASE 44-RELATED"/>
    <property type="match status" value="1"/>
</dbReference>
<keyword evidence="1" id="KW-0808">Transferase</keyword>
<organism evidence="3 4">
    <name type="scientific">Adineta steineri</name>
    <dbReference type="NCBI Taxonomy" id="433720"/>
    <lineage>
        <taxon>Eukaryota</taxon>
        <taxon>Metazoa</taxon>
        <taxon>Spiralia</taxon>
        <taxon>Gnathifera</taxon>
        <taxon>Rotifera</taxon>
        <taxon>Eurotatoria</taxon>
        <taxon>Bdelloidea</taxon>
        <taxon>Adinetida</taxon>
        <taxon>Adinetidae</taxon>
        <taxon>Adineta</taxon>
    </lineage>
</organism>
<dbReference type="Gene3D" id="3.40.366.10">
    <property type="entry name" value="Malonyl-Coenzyme A Acyl Carrier Protein, domain 2"/>
    <property type="match status" value="1"/>
</dbReference>
<dbReference type="Pfam" id="PF00698">
    <property type="entry name" value="Acyl_transf_1"/>
    <property type="match status" value="1"/>
</dbReference>
<comment type="caution">
    <text evidence="3">The sequence shown here is derived from an EMBL/GenBank/DDBJ whole genome shotgun (WGS) entry which is preliminary data.</text>
</comment>
<proteinExistence type="predicted"/>
<gene>
    <name evidence="3" type="ORF">KXQ929_LOCUS44868</name>
</gene>
<name>A0A820H1U1_9BILA</name>
<dbReference type="InterPro" id="IPR014031">
    <property type="entry name" value="Ketoacyl_synth_C"/>
</dbReference>
<evidence type="ECO:0000313" key="3">
    <source>
        <dbReference type="EMBL" id="CAF4288802.1"/>
    </source>
</evidence>
<dbReference type="EMBL" id="CAJOBB010013311">
    <property type="protein sequence ID" value="CAF4288802.1"/>
    <property type="molecule type" value="Genomic_DNA"/>
</dbReference>
<dbReference type="SMART" id="SM00827">
    <property type="entry name" value="PKS_AT"/>
    <property type="match status" value="1"/>
</dbReference>
<dbReference type="PANTHER" id="PTHR45681:SF6">
    <property type="entry name" value="POLYKETIDE SYNTHASE 37"/>
    <property type="match status" value="1"/>
</dbReference>
<accession>A0A820H1U1</accession>
<dbReference type="Proteomes" id="UP000663868">
    <property type="component" value="Unassembled WGS sequence"/>
</dbReference>
<dbReference type="Pfam" id="PF02801">
    <property type="entry name" value="Ketoacyl-synt_C"/>
    <property type="match status" value="1"/>
</dbReference>
<feature type="non-terminal residue" evidence="3">
    <location>
        <position position="1"/>
    </location>
</feature>
<reference evidence="3" key="1">
    <citation type="submission" date="2021-02" db="EMBL/GenBank/DDBJ databases">
        <authorList>
            <person name="Nowell W R."/>
        </authorList>
    </citation>
    <scope>NUCLEOTIDE SEQUENCE</scope>
</reference>
<dbReference type="SUPFAM" id="SSF55048">
    <property type="entry name" value="Probable ACP-binding domain of malonyl-CoA ACP transacylase"/>
    <property type="match status" value="1"/>
</dbReference>